<evidence type="ECO:0000256" key="9">
    <source>
        <dbReference type="ARBA" id="ARBA00023010"/>
    </source>
</evidence>
<feature type="transmembrane region" description="Helical" evidence="13">
    <location>
        <begin position="147"/>
        <end position="166"/>
    </location>
</feature>
<dbReference type="AlphaFoldDB" id="A0A6A5ZEY8"/>
<comment type="similarity">
    <text evidence="3">Belongs to the NDC1 family.</text>
</comment>
<evidence type="ECO:0000256" key="1">
    <source>
        <dbReference type="ARBA" id="ARBA00004232"/>
    </source>
</evidence>
<protein>
    <submittedName>
        <fullName evidence="14">Nucleoporin protein Ndc1-Nup</fullName>
    </submittedName>
</protein>
<keyword evidence="5 13" id="KW-0812">Transmembrane</keyword>
<proteinExistence type="inferred from homology"/>
<reference evidence="14" key="1">
    <citation type="journal article" date="2020" name="Stud. Mycol.">
        <title>101 Dothideomycetes genomes: a test case for predicting lifestyles and emergence of pathogens.</title>
        <authorList>
            <person name="Haridas S."/>
            <person name="Albert R."/>
            <person name="Binder M."/>
            <person name="Bloem J."/>
            <person name="Labutti K."/>
            <person name="Salamov A."/>
            <person name="Andreopoulos B."/>
            <person name="Baker S."/>
            <person name="Barry K."/>
            <person name="Bills G."/>
            <person name="Bluhm B."/>
            <person name="Cannon C."/>
            <person name="Castanera R."/>
            <person name="Culley D."/>
            <person name="Daum C."/>
            <person name="Ezra D."/>
            <person name="Gonzalez J."/>
            <person name="Henrissat B."/>
            <person name="Kuo A."/>
            <person name="Liang C."/>
            <person name="Lipzen A."/>
            <person name="Lutzoni F."/>
            <person name="Magnuson J."/>
            <person name="Mondo S."/>
            <person name="Nolan M."/>
            <person name="Ohm R."/>
            <person name="Pangilinan J."/>
            <person name="Park H.-J."/>
            <person name="Ramirez L."/>
            <person name="Alfaro M."/>
            <person name="Sun H."/>
            <person name="Tritt A."/>
            <person name="Yoshinaga Y."/>
            <person name="Zwiers L.-H."/>
            <person name="Turgeon B."/>
            <person name="Goodwin S."/>
            <person name="Spatafora J."/>
            <person name="Crous P."/>
            <person name="Grigoriev I."/>
        </authorList>
    </citation>
    <scope>NUCLEOTIDE SEQUENCE</scope>
    <source>
        <strain evidence="14">CBS 627.86</strain>
    </source>
</reference>
<evidence type="ECO:0000256" key="12">
    <source>
        <dbReference type="ARBA" id="ARBA00023242"/>
    </source>
</evidence>
<dbReference type="EMBL" id="ML977318">
    <property type="protein sequence ID" value="KAF2117664.1"/>
    <property type="molecule type" value="Genomic_DNA"/>
</dbReference>
<organism evidence="14 15">
    <name type="scientific">Lophiotrema nucula</name>
    <dbReference type="NCBI Taxonomy" id="690887"/>
    <lineage>
        <taxon>Eukaryota</taxon>
        <taxon>Fungi</taxon>
        <taxon>Dikarya</taxon>
        <taxon>Ascomycota</taxon>
        <taxon>Pezizomycotina</taxon>
        <taxon>Dothideomycetes</taxon>
        <taxon>Pleosporomycetidae</taxon>
        <taxon>Pleosporales</taxon>
        <taxon>Lophiotremataceae</taxon>
        <taxon>Lophiotrema</taxon>
    </lineage>
</organism>
<evidence type="ECO:0000256" key="13">
    <source>
        <dbReference type="SAM" id="Phobius"/>
    </source>
</evidence>
<dbReference type="PANTHER" id="PTHR13269">
    <property type="entry name" value="NUCLEOPORIN NDC1"/>
    <property type="match status" value="1"/>
</dbReference>
<keyword evidence="11 13" id="KW-0472">Membrane</keyword>
<dbReference type="InterPro" id="IPR019049">
    <property type="entry name" value="Nucleoporin_prot_Ndc1/Nup"/>
</dbReference>
<evidence type="ECO:0000256" key="11">
    <source>
        <dbReference type="ARBA" id="ARBA00023136"/>
    </source>
</evidence>
<evidence type="ECO:0000313" key="14">
    <source>
        <dbReference type="EMBL" id="KAF2117664.1"/>
    </source>
</evidence>
<dbReference type="GO" id="GO:0051028">
    <property type="term" value="P:mRNA transport"/>
    <property type="evidence" value="ECO:0007669"/>
    <property type="project" value="UniProtKB-KW"/>
</dbReference>
<keyword evidence="7" id="KW-0653">Protein transport</keyword>
<evidence type="ECO:0000256" key="7">
    <source>
        <dbReference type="ARBA" id="ARBA00022927"/>
    </source>
</evidence>
<evidence type="ECO:0000256" key="8">
    <source>
        <dbReference type="ARBA" id="ARBA00022989"/>
    </source>
</evidence>
<keyword evidence="10" id="KW-0906">Nuclear pore complex</keyword>
<evidence type="ECO:0000256" key="6">
    <source>
        <dbReference type="ARBA" id="ARBA00022816"/>
    </source>
</evidence>
<feature type="transmembrane region" description="Helical" evidence="13">
    <location>
        <begin position="205"/>
        <end position="228"/>
    </location>
</feature>
<keyword evidence="9" id="KW-0811">Translocation</keyword>
<dbReference type="GO" id="GO:0070762">
    <property type="term" value="C:nuclear pore transmembrane ring"/>
    <property type="evidence" value="ECO:0007669"/>
    <property type="project" value="TreeGrafter"/>
</dbReference>
<keyword evidence="8 13" id="KW-1133">Transmembrane helix</keyword>
<feature type="transmembrane region" description="Helical" evidence="13">
    <location>
        <begin position="46"/>
        <end position="71"/>
    </location>
</feature>
<evidence type="ECO:0000256" key="4">
    <source>
        <dbReference type="ARBA" id="ARBA00022448"/>
    </source>
</evidence>
<evidence type="ECO:0000256" key="3">
    <source>
        <dbReference type="ARBA" id="ARBA00005760"/>
    </source>
</evidence>
<evidence type="ECO:0000256" key="2">
    <source>
        <dbReference type="ARBA" id="ARBA00004567"/>
    </source>
</evidence>
<dbReference type="PANTHER" id="PTHR13269:SF6">
    <property type="entry name" value="NUCLEOPORIN NDC1"/>
    <property type="match status" value="1"/>
</dbReference>
<name>A0A6A5ZEY8_9PLEO</name>
<evidence type="ECO:0000256" key="10">
    <source>
        <dbReference type="ARBA" id="ARBA00023132"/>
    </source>
</evidence>
<feature type="transmembrane region" description="Helical" evidence="13">
    <location>
        <begin position="101"/>
        <end position="120"/>
    </location>
</feature>
<keyword evidence="6" id="KW-0509">mRNA transport</keyword>
<comment type="subcellular location">
    <subcellularLocation>
        <location evidence="1">Nucleus membrane</location>
        <topology evidence="1">Multi-pass membrane protein</topology>
    </subcellularLocation>
    <subcellularLocation>
        <location evidence="2">Nucleus</location>
        <location evidence="2">Nuclear pore complex</location>
    </subcellularLocation>
</comment>
<dbReference type="GO" id="GO:0005816">
    <property type="term" value="C:spindle pole body"/>
    <property type="evidence" value="ECO:0007669"/>
    <property type="project" value="TreeGrafter"/>
</dbReference>
<accession>A0A6A5ZEY8</accession>
<keyword evidence="15" id="KW-1185">Reference proteome</keyword>
<evidence type="ECO:0000313" key="15">
    <source>
        <dbReference type="Proteomes" id="UP000799770"/>
    </source>
</evidence>
<dbReference type="Proteomes" id="UP000799770">
    <property type="component" value="Unassembled WGS sequence"/>
</dbReference>
<evidence type="ECO:0000256" key="5">
    <source>
        <dbReference type="ARBA" id="ARBA00022692"/>
    </source>
</evidence>
<feature type="transmembrane region" description="Helical" evidence="13">
    <location>
        <begin position="21"/>
        <end position="40"/>
    </location>
</feature>
<sequence>MPPPATRPYRDFLMPSLHRRFVKAISWSTLLCYIISVWMGQWTHWIWSWFPIGPVGIRTAFLCISVLLLLIPRTAQYHAGERNTTSPGETAWKYTFRKATFVTLAAYMCSAWLYCEIYIASRPYKNRLGFTDPGKLHERIRLNERPLFLRFLFLSVAVIQSGYHLWKDYDRIQLGAVKPKQDKREGAPASSVKDPKSELFNQKRLTTSVFGSLNTALVAFVAGFFVYYGGLRYLLWEWHARIARFYFTFGKSAKPTGVSPFVELLAMFASEGPLLAFLWSFVNAAFDLYMAQEPLKAGQPLTSDSKDPNGSLLNGMKSKKEQVKNVAFWELALITDRFEDRRKTIYGELDRKKGPTYKQVLELCVAEVNAITSRIDAVNPNYKPEAKDGKPAPPPRIELVPRISQPLKDGKIAGPGRPPTSTLEMIGQTATQLAKPLSSPQNAQNSNARKMIQAGQGKLIEGAHQAESQWEVYKHQFASSPIGWPLRQSLRRKANTVINGAPYSRQSIVINAVTTLTNLAVSSLKEDEYGQFQKGVPNIVKAFTEAIKKIETYMTGLEVHWTDVDTLALPEADRKKVPEVDEVVAVLRAGLEKVLGGFNEYLVPLGMSRLDIQEAKKLISRPSASPAL</sequence>
<keyword evidence="12" id="KW-0539">Nucleus</keyword>
<keyword evidence="4" id="KW-0813">Transport</keyword>
<dbReference type="Pfam" id="PF09531">
    <property type="entry name" value="Ndc1_Nup"/>
    <property type="match status" value="1"/>
</dbReference>
<dbReference type="GO" id="GO:0015031">
    <property type="term" value="P:protein transport"/>
    <property type="evidence" value="ECO:0007669"/>
    <property type="project" value="UniProtKB-KW"/>
</dbReference>
<dbReference type="GO" id="GO:0106166">
    <property type="term" value="F:spindle pole body-nuclear membrane anchor activity"/>
    <property type="evidence" value="ECO:0007669"/>
    <property type="project" value="TreeGrafter"/>
</dbReference>
<dbReference type="OrthoDB" id="67850at2759"/>
<dbReference type="GO" id="GO:0031965">
    <property type="term" value="C:nuclear membrane"/>
    <property type="evidence" value="ECO:0007669"/>
    <property type="project" value="UniProtKB-SubCell"/>
</dbReference>
<gene>
    <name evidence="14" type="ORF">BDV96DRAFT_644015</name>
</gene>
<dbReference type="GO" id="GO:0070631">
    <property type="term" value="P:spindle pole body localization"/>
    <property type="evidence" value="ECO:0007669"/>
    <property type="project" value="TreeGrafter"/>
</dbReference>
<dbReference type="GO" id="GO:0006999">
    <property type="term" value="P:nuclear pore organization"/>
    <property type="evidence" value="ECO:0007669"/>
    <property type="project" value="TreeGrafter"/>
</dbReference>